<dbReference type="InterPro" id="IPR036259">
    <property type="entry name" value="MFS_trans_sf"/>
</dbReference>
<feature type="transmembrane region" description="Helical" evidence="6">
    <location>
        <begin position="252"/>
        <end position="274"/>
    </location>
</feature>
<organism evidence="8 9">
    <name type="scientific">Phytomonospora endophytica</name>
    <dbReference type="NCBI Taxonomy" id="714109"/>
    <lineage>
        <taxon>Bacteria</taxon>
        <taxon>Bacillati</taxon>
        <taxon>Actinomycetota</taxon>
        <taxon>Actinomycetes</taxon>
        <taxon>Micromonosporales</taxon>
        <taxon>Micromonosporaceae</taxon>
        <taxon>Phytomonospora</taxon>
    </lineage>
</organism>
<evidence type="ECO:0000259" key="7">
    <source>
        <dbReference type="PROSITE" id="PS50850"/>
    </source>
</evidence>
<dbReference type="Gene3D" id="1.20.1250.20">
    <property type="entry name" value="MFS general substrate transporter like domains"/>
    <property type="match status" value="1"/>
</dbReference>
<dbReference type="SUPFAM" id="SSF103473">
    <property type="entry name" value="MFS general substrate transporter"/>
    <property type="match status" value="1"/>
</dbReference>
<keyword evidence="2" id="KW-1003">Cell membrane</keyword>
<feature type="transmembrane region" description="Helical" evidence="6">
    <location>
        <begin position="342"/>
        <end position="364"/>
    </location>
</feature>
<dbReference type="Pfam" id="PF07690">
    <property type="entry name" value="MFS_1"/>
    <property type="match status" value="1"/>
</dbReference>
<evidence type="ECO:0000313" key="9">
    <source>
        <dbReference type="Proteomes" id="UP000548476"/>
    </source>
</evidence>
<proteinExistence type="predicted"/>
<dbReference type="PANTHER" id="PTHR23513:SF6">
    <property type="entry name" value="MAJOR FACILITATOR SUPERFAMILY ASSOCIATED DOMAIN-CONTAINING PROTEIN"/>
    <property type="match status" value="1"/>
</dbReference>
<evidence type="ECO:0000256" key="4">
    <source>
        <dbReference type="ARBA" id="ARBA00022989"/>
    </source>
</evidence>
<evidence type="ECO:0000313" key="8">
    <source>
        <dbReference type="EMBL" id="MBB6038599.1"/>
    </source>
</evidence>
<feature type="transmembrane region" description="Helical" evidence="6">
    <location>
        <begin position="84"/>
        <end position="105"/>
    </location>
</feature>
<feature type="transmembrane region" description="Helical" evidence="6">
    <location>
        <begin position="286"/>
        <end position="304"/>
    </location>
</feature>
<feature type="domain" description="Major facilitator superfamily (MFS) profile" evidence="7">
    <location>
        <begin position="1"/>
        <end position="393"/>
    </location>
</feature>
<gene>
    <name evidence="8" type="ORF">HNR73_006485</name>
</gene>
<name>A0A841G1P2_9ACTN</name>
<comment type="caution">
    <text evidence="8">The sequence shown here is derived from an EMBL/GenBank/DDBJ whole genome shotgun (WGS) entry which is preliminary data.</text>
</comment>
<evidence type="ECO:0000256" key="2">
    <source>
        <dbReference type="ARBA" id="ARBA00022475"/>
    </source>
</evidence>
<evidence type="ECO:0000256" key="6">
    <source>
        <dbReference type="SAM" id="Phobius"/>
    </source>
</evidence>
<feature type="transmembrane region" description="Helical" evidence="6">
    <location>
        <begin position="53"/>
        <end position="72"/>
    </location>
</feature>
<dbReference type="PROSITE" id="PS50850">
    <property type="entry name" value="MFS"/>
    <property type="match status" value="1"/>
</dbReference>
<reference evidence="8 9" key="1">
    <citation type="submission" date="2020-08" db="EMBL/GenBank/DDBJ databases">
        <title>Genomic Encyclopedia of Type Strains, Phase IV (KMG-IV): sequencing the most valuable type-strain genomes for metagenomic binning, comparative biology and taxonomic classification.</title>
        <authorList>
            <person name="Goeker M."/>
        </authorList>
    </citation>
    <scope>NUCLEOTIDE SEQUENCE [LARGE SCALE GENOMIC DNA]</scope>
    <source>
        <strain evidence="8 9">YIM 65646</strain>
    </source>
</reference>
<dbReference type="PANTHER" id="PTHR23513">
    <property type="entry name" value="INTEGRAL MEMBRANE EFFLUX PROTEIN-RELATED"/>
    <property type="match status" value="1"/>
</dbReference>
<sequence>MSLTAAVAAPAVARASRAERLILPATFITFLGNNIQLSASALLVVRTEHTAMAVTWLFVAAAIPQVLLSVPAGRLADRFDRRRLLIACDLLSAAFAAALPLWLLAGGEPGRAAYLVNLALAATGALFIPAGNAFVKERVGATRLGRFSARYEMVSSAGSLLSVAAGGVLVGWLGPLPVFAFNAVTFLASAVCWFAAGEGKARPAGESATAEPARAVGRGVLRAGALYVIGSATIVVSNTLIVMLVIEQFRRGAAVLGFVDALAGTGMLLAGVLSGRCVARLGDARLTRWALVVLAVVCALQPSIGPAGMLLFLPGGLTYGLARISMRTMLMEAAPADRAGRIFGVVNALGLLASIVVGLLVALLCDGLAIRYGFWVISAVLLAGAVIAVPRRR</sequence>
<protein>
    <submittedName>
        <fullName evidence="8">MFS family permease</fullName>
    </submittedName>
</protein>
<dbReference type="InterPro" id="IPR011701">
    <property type="entry name" value="MFS"/>
</dbReference>
<comment type="subcellular location">
    <subcellularLocation>
        <location evidence="1">Cell membrane</location>
        <topology evidence="1">Multi-pass membrane protein</topology>
    </subcellularLocation>
</comment>
<feature type="transmembrane region" description="Helical" evidence="6">
    <location>
        <begin position="224"/>
        <end position="246"/>
    </location>
</feature>
<keyword evidence="9" id="KW-1185">Reference proteome</keyword>
<feature type="transmembrane region" description="Helical" evidence="6">
    <location>
        <begin position="111"/>
        <end position="135"/>
    </location>
</feature>
<feature type="transmembrane region" description="Helical" evidence="6">
    <location>
        <begin position="370"/>
        <end position="389"/>
    </location>
</feature>
<dbReference type="InterPro" id="IPR020846">
    <property type="entry name" value="MFS_dom"/>
</dbReference>
<dbReference type="EMBL" id="JACHGT010000017">
    <property type="protein sequence ID" value="MBB6038599.1"/>
    <property type="molecule type" value="Genomic_DNA"/>
</dbReference>
<dbReference type="GO" id="GO:0022857">
    <property type="term" value="F:transmembrane transporter activity"/>
    <property type="evidence" value="ECO:0007669"/>
    <property type="project" value="InterPro"/>
</dbReference>
<keyword evidence="4 6" id="KW-1133">Transmembrane helix</keyword>
<evidence type="ECO:0000256" key="3">
    <source>
        <dbReference type="ARBA" id="ARBA00022692"/>
    </source>
</evidence>
<evidence type="ECO:0000256" key="5">
    <source>
        <dbReference type="ARBA" id="ARBA00023136"/>
    </source>
</evidence>
<dbReference type="CDD" id="cd06173">
    <property type="entry name" value="MFS_MefA_like"/>
    <property type="match status" value="1"/>
</dbReference>
<feature type="transmembrane region" description="Helical" evidence="6">
    <location>
        <begin position="156"/>
        <end position="173"/>
    </location>
</feature>
<keyword evidence="3 6" id="KW-0812">Transmembrane</keyword>
<dbReference type="GO" id="GO:0005886">
    <property type="term" value="C:plasma membrane"/>
    <property type="evidence" value="ECO:0007669"/>
    <property type="project" value="UniProtKB-SubCell"/>
</dbReference>
<dbReference type="Proteomes" id="UP000548476">
    <property type="component" value="Unassembled WGS sequence"/>
</dbReference>
<dbReference type="RefSeq" id="WP_184791384.1">
    <property type="nucleotide sequence ID" value="NZ_BONT01000069.1"/>
</dbReference>
<keyword evidence="5 6" id="KW-0472">Membrane</keyword>
<dbReference type="AlphaFoldDB" id="A0A841G1P2"/>
<evidence type="ECO:0000256" key="1">
    <source>
        <dbReference type="ARBA" id="ARBA00004651"/>
    </source>
</evidence>
<accession>A0A841G1P2</accession>